<feature type="domain" description="Prepilin peptidase A24 N-terminal" evidence="9">
    <location>
        <begin position="11"/>
        <end position="93"/>
    </location>
</feature>
<keyword evidence="6 7" id="KW-0472">Membrane</keyword>
<dbReference type="RefSeq" id="WP_128526318.1">
    <property type="nucleotide sequence ID" value="NZ_CP026118.1"/>
</dbReference>
<feature type="transmembrane region" description="Helical" evidence="7">
    <location>
        <begin position="147"/>
        <end position="167"/>
    </location>
</feature>
<evidence type="ECO:0000256" key="3">
    <source>
        <dbReference type="ARBA" id="ARBA00022475"/>
    </source>
</evidence>
<evidence type="ECO:0000259" key="8">
    <source>
        <dbReference type="Pfam" id="PF01478"/>
    </source>
</evidence>
<reference evidence="10 11" key="1">
    <citation type="submission" date="2018-01" db="EMBL/GenBank/DDBJ databases">
        <title>The whole genome sequencing and assembly of Halobacillus litoralis ERB031 strain.</title>
        <authorList>
            <person name="Lee S.-J."/>
            <person name="Park M.-K."/>
            <person name="Kim J.-Y."/>
            <person name="Lee Y.-J."/>
            <person name="Yi H."/>
            <person name="Bahn Y.-S."/>
            <person name="Kim J.F."/>
            <person name="Lee D.-W."/>
        </authorList>
    </citation>
    <scope>NUCLEOTIDE SEQUENCE [LARGE SCALE GENOMIC DNA]</scope>
    <source>
        <strain evidence="10 11">ERB 031</strain>
    </source>
</reference>
<gene>
    <name evidence="10" type="ORF">HLI_18435</name>
</gene>
<dbReference type="GO" id="GO:0006465">
    <property type="term" value="P:signal peptide processing"/>
    <property type="evidence" value="ECO:0007669"/>
    <property type="project" value="TreeGrafter"/>
</dbReference>
<feature type="domain" description="Prepilin type IV endopeptidase peptidase" evidence="8">
    <location>
        <begin position="104"/>
        <end position="207"/>
    </location>
</feature>
<dbReference type="GO" id="GO:0005886">
    <property type="term" value="C:plasma membrane"/>
    <property type="evidence" value="ECO:0007669"/>
    <property type="project" value="UniProtKB-SubCell"/>
</dbReference>
<dbReference type="Pfam" id="PF01478">
    <property type="entry name" value="Peptidase_A24"/>
    <property type="match status" value="1"/>
</dbReference>
<proteinExistence type="inferred from homology"/>
<dbReference type="Pfam" id="PF06750">
    <property type="entry name" value="A24_N_bact"/>
    <property type="match status" value="1"/>
</dbReference>
<name>A0A410MHB0_9BACI</name>
<organism evidence="10 11">
    <name type="scientific">Halobacillus litoralis</name>
    <dbReference type="NCBI Taxonomy" id="45668"/>
    <lineage>
        <taxon>Bacteria</taxon>
        <taxon>Bacillati</taxon>
        <taxon>Bacillota</taxon>
        <taxon>Bacilli</taxon>
        <taxon>Bacillales</taxon>
        <taxon>Bacillaceae</taxon>
        <taxon>Halobacillus</taxon>
    </lineage>
</organism>
<comment type="subcellular location">
    <subcellularLocation>
        <location evidence="1">Cell membrane</location>
        <topology evidence="1">Multi-pass membrane protein</topology>
    </subcellularLocation>
</comment>
<dbReference type="EMBL" id="CP026118">
    <property type="protein sequence ID" value="QAS54045.1"/>
    <property type="molecule type" value="Genomic_DNA"/>
</dbReference>
<dbReference type="InterPro" id="IPR000045">
    <property type="entry name" value="Prepilin_IV_endopep_pep"/>
</dbReference>
<evidence type="ECO:0000256" key="2">
    <source>
        <dbReference type="ARBA" id="ARBA00005801"/>
    </source>
</evidence>
<dbReference type="PANTHER" id="PTHR30487:SF0">
    <property type="entry name" value="PREPILIN LEADER PEPTIDASE_N-METHYLTRANSFERASE-RELATED"/>
    <property type="match status" value="1"/>
</dbReference>
<feature type="transmembrane region" description="Helical" evidence="7">
    <location>
        <begin position="179"/>
        <end position="212"/>
    </location>
</feature>
<evidence type="ECO:0000256" key="1">
    <source>
        <dbReference type="ARBA" id="ARBA00004651"/>
    </source>
</evidence>
<feature type="transmembrane region" description="Helical" evidence="7">
    <location>
        <begin position="74"/>
        <end position="92"/>
    </location>
</feature>
<dbReference type="KEGG" id="hli:HLI_18435"/>
<dbReference type="Proteomes" id="UP000287756">
    <property type="component" value="Chromosome"/>
</dbReference>
<dbReference type="PANTHER" id="PTHR30487">
    <property type="entry name" value="TYPE 4 PREPILIN-LIKE PROTEINS LEADER PEPTIDE-PROCESSING ENZYME"/>
    <property type="match status" value="1"/>
</dbReference>
<evidence type="ECO:0000256" key="6">
    <source>
        <dbReference type="ARBA" id="ARBA00023136"/>
    </source>
</evidence>
<feature type="transmembrane region" description="Helical" evidence="7">
    <location>
        <begin position="6"/>
        <end position="27"/>
    </location>
</feature>
<evidence type="ECO:0000259" key="9">
    <source>
        <dbReference type="Pfam" id="PF06750"/>
    </source>
</evidence>
<evidence type="ECO:0000313" key="11">
    <source>
        <dbReference type="Proteomes" id="UP000287756"/>
    </source>
</evidence>
<evidence type="ECO:0000313" key="10">
    <source>
        <dbReference type="EMBL" id="QAS54045.1"/>
    </source>
</evidence>
<accession>A0A410MHB0</accession>
<evidence type="ECO:0000256" key="7">
    <source>
        <dbReference type="SAM" id="Phobius"/>
    </source>
</evidence>
<protein>
    <submittedName>
        <fullName evidence="10">Prepilin peptidase</fullName>
    </submittedName>
</protein>
<feature type="transmembrane region" description="Helical" evidence="7">
    <location>
        <begin position="98"/>
        <end position="116"/>
    </location>
</feature>
<keyword evidence="4 7" id="KW-0812">Transmembrane</keyword>
<keyword evidence="3" id="KW-1003">Cell membrane</keyword>
<evidence type="ECO:0000256" key="4">
    <source>
        <dbReference type="ARBA" id="ARBA00022692"/>
    </source>
</evidence>
<sequence length="252" mass="27851">MNAILPLYIFISGTILGSFFNVVGLRLPKKIDFTKSRSACPHCSTTLQARDLIPLISFLLSKGKCRHCESRISIAYPIVELSTGILFLSAYMHLGISYPFLGACLLISLAIIVTVGDLKYMIIPDRLLLFFAGMFIIYRFFYPLEPWYVSVLGALTGFGLIMLIIVVSKGGMGGGDMKLFGILGILLGVKMTLLTFFLATIIGTIASLLLLGFKVIGRKDPFPFGPSIMLASIISYLYGNDLLNFYFETFYI</sequence>
<dbReference type="Gene3D" id="1.20.120.1220">
    <property type="match status" value="1"/>
</dbReference>
<dbReference type="InterPro" id="IPR050882">
    <property type="entry name" value="Prepilin_peptidase/N-MTase"/>
</dbReference>
<dbReference type="InterPro" id="IPR010627">
    <property type="entry name" value="Prepilin_pept_A24_N"/>
</dbReference>
<keyword evidence="5 7" id="KW-1133">Transmembrane helix</keyword>
<feature type="transmembrane region" description="Helical" evidence="7">
    <location>
        <begin position="123"/>
        <end position="141"/>
    </location>
</feature>
<comment type="similarity">
    <text evidence="2">Belongs to the peptidase A24 family.</text>
</comment>
<feature type="transmembrane region" description="Helical" evidence="7">
    <location>
        <begin position="224"/>
        <end position="247"/>
    </location>
</feature>
<dbReference type="AlphaFoldDB" id="A0A410MHB0"/>
<dbReference type="OrthoDB" id="9789291at2"/>
<dbReference type="GO" id="GO:0004190">
    <property type="term" value="F:aspartic-type endopeptidase activity"/>
    <property type="evidence" value="ECO:0007669"/>
    <property type="project" value="InterPro"/>
</dbReference>
<evidence type="ECO:0000256" key="5">
    <source>
        <dbReference type="ARBA" id="ARBA00022989"/>
    </source>
</evidence>